<feature type="compositionally biased region" description="Polar residues" evidence="20">
    <location>
        <begin position="27"/>
        <end position="60"/>
    </location>
</feature>
<evidence type="ECO:0000256" key="9">
    <source>
        <dbReference type="ARBA" id="ARBA00022728"/>
    </source>
</evidence>
<keyword evidence="22" id="KW-1185">Reference proteome</keyword>
<dbReference type="GO" id="GO:0006397">
    <property type="term" value="P:mRNA processing"/>
    <property type="evidence" value="ECO:0007669"/>
    <property type="project" value="UniProtKB-KW"/>
</dbReference>
<keyword evidence="15" id="KW-0007">Acetylation</keyword>
<evidence type="ECO:0000256" key="1">
    <source>
        <dbReference type="ARBA" id="ARBA00004123"/>
    </source>
</evidence>
<dbReference type="GO" id="GO:0019863">
    <property type="term" value="F:IgE binding"/>
    <property type="evidence" value="ECO:0007669"/>
    <property type="project" value="UniProtKB-KW"/>
</dbReference>
<dbReference type="PROSITE" id="PS51304">
    <property type="entry name" value="GALECTIN"/>
    <property type="match status" value="1"/>
</dbReference>
<keyword evidence="11" id="KW-0677">Repeat</keyword>
<dbReference type="GO" id="GO:0043236">
    <property type="term" value="F:laminin binding"/>
    <property type="evidence" value="ECO:0007669"/>
    <property type="project" value="TreeGrafter"/>
</dbReference>
<dbReference type="CDD" id="cd00070">
    <property type="entry name" value="GLECT"/>
    <property type="match status" value="1"/>
</dbReference>
<evidence type="ECO:0000256" key="17">
    <source>
        <dbReference type="ARBA" id="ARBA00023187"/>
    </source>
</evidence>
<evidence type="ECO:0000256" key="19">
    <source>
        <dbReference type="RuleBase" id="RU102079"/>
    </source>
</evidence>
<evidence type="ECO:0000256" key="7">
    <source>
        <dbReference type="ARBA" id="ARBA00022588"/>
    </source>
</evidence>
<dbReference type="InterPro" id="IPR013320">
    <property type="entry name" value="ConA-like_dom_sf"/>
</dbReference>
<dbReference type="InterPro" id="IPR044156">
    <property type="entry name" value="Galectin-like"/>
</dbReference>
<feature type="domain" description="Galectin" evidence="21">
    <location>
        <begin position="121"/>
        <end position="252"/>
    </location>
</feature>
<dbReference type="GO" id="GO:0005615">
    <property type="term" value="C:extracellular space"/>
    <property type="evidence" value="ECO:0007669"/>
    <property type="project" value="TreeGrafter"/>
</dbReference>
<reference evidence="23" key="1">
    <citation type="submission" date="2025-08" db="UniProtKB">
        <authorList>
            <consortium name="RefSeq"/>
        </authorList>
    </citation>
    <scope>IDENTIFICATION</scope>
</reference>
<dbReference type="GO" id="GO:0045087">
    <property type="term" value="P:innate immune response"/>
    <property type="evidence" value="ECO:0007669"/>
    <property type="project" value="UniProtKB-KW"/>
</dbReference>
<dbReference type="SMART" id="SM00908">
    <property type="entry name" value="Gal-bind_lectin"/>
    <property type="match status" value="1"/>
</dbReference>
<keyword evidence="8" id="KW-0507">mRNA processing</keyword>
<proteinExistence type="predicted"/>
<evidence type="ECO:0000256" key="12">
    <source>
        <dbReference type="ARBA" id="ARBA00022782"/>
    </source>
</evidence>
<evidence type="ECO:0000256" key="6">
    <source>
        <dbReference type="ARBA" id="ARBA00022553"/>
    </source>
</evidence>
<evidence type="ECO:0000256" key="5">
    <source>
        <dbReference type="ARBA" id="ARBA00022525"/>
    </source>
</evidence>
<name>A0A6P8GA59_CLUHA</name>
<evidence type="ECO:0000256" key="8">
    <source>
        <dbReference type="ARBA" id="ARBA00022664"/>
    </source>
</evidence>
<accession>A0A6P8GA59</accession>
<evidence type="ECO:0000259" key="21">
    <source>
        <dbReference type="PROSITE" id="PS51304"/>
    </source>
</evidence>
<dbReference type="GO" id="GO:0045806">
    <property type="term" value="P:negative regulation of endocytosis"/>
    <property type="evidence" value="ECO:0007669"/>
    <property type="project" value="TreeGrafter"/>
</dbReference>
<protein>
    <recommendedName>
        <fullName evidence="19">Galectin</fullName>
    </recommendedName>
</protein>
<evidence type="ECO:0000256" key="16">
    <source>
        <dbReference type="ARBA" id="ARBA00023157"/>
    </source>
</evidence>
<comment type="subcellular location">
    <subcellularLocation>
        <location evidence="2">Cytoplasm</location>
    </subcellularLocation>
    <subcellularLocation>
        <location evidence="1">Nucleus</location>
    </subcellularLocation>
    <subcellularLocation>
        <location evidence="3">Secreted</location>
    </subcellularLocation>
</comment>
<dbReference type="RefSeq" id="XP_031436228.1">
    <property type="nucleotide sequence ID" value="XM_031580368.2"/>
</dbReference>
<dbReference type="KEGG" id="char:105899587"/>
<keyword evidence="7" id="KW-0399">Innate immunity</keyword>
<evidence type="ECO:0000256" key="11">
    <source>
        <dbReference type="ARBA" id="ARBA00022737"/>
    </source>
</evidence>
<evidence type="ECO:0000313" key="23">
    <source>
        <dbReference type="RefSeq" id="XP_031436228.1"/>
    </source>
</evidence>
<dbReference type="GO" id="GO:0002548">
    <property type="term" value="P:monocyte chemotaxis"/>
    <property type="evidence" value="ECO:0007669"/>
    <property type="project" value="TreeGrafter"/>
</dbReference>
<feature type="region of interest" description="Disordered" evidence="20">
    <location>
        <begin position="1"/>
        <end position="123"/>
    </location>
</feature>
<evidence type="ECO:0000256" key="2">
    <source>
        <dbReference type="ARBA" id="ARBA00004496"/>
    </source>
</evidence>
<dbReference type="GO" id="GO:0030154">
    <property type="term" value="P:cell differentiation"/>
    <property type="evidence" value="ECO:0007669"/>
    <property type="project" value="UniProtKB-KW"/>
</dbReference>
<feature type="compositionally biased region" description="Low complexity" evidence="20">
    <location>
        <begin position="61"/>
        <end position="97"/>
    </location>
</feature>
<dbReference type="GO" id="GO:0001772">
    <property type="term" value="C:immunological synapse"/>
    <property type="evidence" value="ECO:0007669"/>
    <property type="project" value="TreeGrafter"/>
</dbReference>
<feature type="compositionally biased region" description="Low complexity" evidence="20">
    <location>
        <begin position="12"/>
        <end position="25"/>
    </location>
</feature>
<evidence type="ECO:0000256" key="15">
    <source>
        <dbReference type="ARBA" id="ARBA00022990"/>
    </source>
</evidence>
<gene>
    <name evidence="23" type="primary">lgals3b</name>
</gene>
<sequence length="255" mass="28308">MDLSDALGGSWPGQNNPQQSGQPNQPTWPGQPNQPTWPGQPSNPTWPGQPNQPTWPGQPNQPTWPGQPSQPTWPGQPSQPTWPGQPSQPGQPGQPNQPSWPGPHPPTAPQVSPQRPLTLPYDQSMPRGVYDKLLITILGHVKPNAKKFTVNLSKGKDIAFHFNPRFDEYGTKVVVRNSLVGSQWGTEERNCPGFPFVAGQPFELKILCTNNEYKVAVNKSHLLEYRHRIRDLHMITGLGIYDDITLTAVNIETLH</sequence>
<dbReference type="InterPro" id="IPR001079">
    <property type="entry name" value="Galectin_CRD"/>
</dbReference>
<keyword evidence="16" id="KW-1015">Disulfide bond</keyword>
<keyword evidence="18" id="KW-0539">Nucleus</keyword>
<evidence type="ECO:0000256" key="20">
    <source>
        <dbReference type="SAM" id="MobiDB-lite"/>
    </source>
</evidence>
<dbReference type="GO" id="GO:0008380">
    <property type="term" value="P:RNA splicing"/>
    <property type="evidence" value="ECO:0007669"/>
    <property type="project" value="UniProtKB-KW"/>
</dbReference>
<evidence type="ECO:0000256" key="4">
    <source>
        <dbReference type="ARBA" id="ARBA00022490"/>
    </source>
</evidence>
<dbReference type="PANTHER" id="PTHR11346">
    <property type="entry name" value="GALECTIN"/>
    <property type="match status" value="1"/>
</dbReference>
<dbReference type="SUPFAM" id="SSF49899">
    <property type="entry name" value="Concanavalin A-like lectins/glucanases"/>
    <property type="match status" value="1"/>
</dbReference>
<dbReference type="PANTHER" id="PTHR11346:SF26">
    <property type="entry name" value="GALECTIN-3"/>
    <property type="match status" value="1"/>
</dbReference>
<dbReference type="GO" id="GO:0005681">
    <property type="term" value="C:spliceosomal complex"/>
    <property type="evidence" value="ECO:0007669"/>
    <property type="project" value="UniProtKB-KW"/>
</dbReference>
<evidence type="ECO:0000256" key="3">
    <source>
        <dbReference type="ARBA" id="ARBA00004613"/>
    </source>
</evidence>
<organism evidence="22 23">
    <name type="scientific">Clupea harengus</name>
    <name type="common">Atlantic herring</name>
    <dbReference type="NCBI Taxonomy" id="7950"/>
    <lineage>
        <taxon>Eukaryota</taxon>
        <taxon>Metazoa</taxon>
        <taxon>Chordata</taxon>
        <taxon>Craniata</taxon>
        <taxon>Vertebrata</taxon>
        <taxon>Euteleostomi</taxon>
        <taxon>Actinopterygii</taxon>
        <taxon>Neopterygii</taxon>
        <taxon>Teleostei</taxon>
        <taxon>Clupei</taxon>
        <taxon>Clupeiformes</taxon>
        <taxon>Clupeoidei</taxon>
        <taxon>Clupeidae</taxon>
        <taxon>Clupea</taxon>
    </lineage>
</organism>
<dbReference type="GO" id="GO:0090280">
    <property type="term" value="P:positive regulation of calcium ion import"/>
    <property type="evidence" value="ECO:0007669"/>
    <property type="project" value="TreeGrafter"/>
</dbReference>
<dbReference type="GO" id="GO:0048246">
    <property type="term" value="P:macrophage chemotaxis"/>
    <property type="evidence" value="ECO:0007669"/>
    <property type="project" value="TreeGrafter"/>
</dbReference>
<dbReference type="GO" id="GO:0030593">
    <property type="term" value="P:neutrophil chemotaxis"/>
    <property type="evidence" value="ECO:0007669"/>
    <property type="project" value="TreeGrafter"/>
</dbReference>
<evidence type="ECO:0000256" key="18">
    <source>
        <dbReference type="ARBA" id="ARBA00023242"/>
    </source>
</evidence>
<evidence type="ECO:0000313" key="22">
    <source>
        <dbReference type="Proteomes" id="UP000515152"/>
    </source>
</evidence>
<dbReference type="CTD" id="325599"/>
<feature type="compositionally biased region" description="Pro residues" evidence="20">
    <location>
        <begin position="98"/>
        <end position="108"/>
    </location>
</feature>
<dbReference type="GO" id="GO:0048245">
    <property type="term" value="P:eosinophil chemotaxis"/>
    <property type="evidence" value="ECO:0007669"/>
    <property type="project" value="TreeGrafter"/>
</dbReference>
<evidence type="ECO:0000256" key="14">
    <source>
        <dbReference type="ARBA" id="ARBA00022972"/>
    </source>
</evidence>
<dbReference type="OrthoDB" id="8942303at2759"/>
<dbReference type="SMART" id="SM00276">
    <property type="entry name" value="GLECT"/>
    <property type="match status" value="1"/>
</dbReference>
<keyword evidence="6" id="KW-0597">Phosphoprotein</keyword>
<dbReference type="Gene3D" id="2.60.120.200">
    <property type="match status" value="1"/>
</dbReference>
<keyword evidence="9" id="KW-0747">Spliceosome</keyword>
<dbReference type="FunFam" id="2.60.120.200:FF:000023">
    <property type="entry name" value="Galectin"/>
    <property type="match status" value="1"/>
</dbReference>
<dbReference type="AlphaFoldDB" id="A0A6P8GA59"/>
<dbReference type="GO" id="GO:2001237">
    <property type="term" value="P:negative regulation of extrinsic apoptotic signaling pathway"/>
    <property type="evidence" value="ECO:0007669"/>
    <property type="project" value="TreeGrafter"/>
</dbReference>
<evidence type="ECO:0000256" key="10">
    <source>
        <dbReference type="ARBA" id="ARBA00022734"/>
    </source>
</evidence>
<dbReference type="Proteomes" id="UP000515152">
    <property type="component" value="Chromosome 14"/>
</dbReference>
<dbReference type="GO" id="GO:0050918">
    <property type="term" value="P:positive chemotaxis"/>
    <property type="evidence" value="ECO:0007669"/>
    <property type="project" value="TreeGrafter"/>
</dbReference>
<dbReference type="GeneID" id="105899587"/>
<keyword evidence="5" id="KW-0964">Secreted</keyword>
<keyword evidence="4" id="KW-0963">Cytoplasm</keyword>
<keyword evidence="14" id="KW-0389">IgE-binding protein</keyword>
<keyword evidence="10 19" id="KW-0430">Lectin</keyword>
<evidence type="ECO:0000256" key="13">
    <source>
        <dbReference type="ARBA" id="ARBA00022859"/>
    </source>
</evidence>
<dbReference type="GO" id="GO:0005737">
    <property type="term" value="C:cytoplasm"/>
    <property type="evidence" value="ECO:0007669"/>
    <property type="project" value="UniProtKB-SubCell"/>
</dbReference>
<keyword evidence="12" id="KW-0221">Differentiation</keyword>
<keyword evidence="13" id="KW-0391">Immunity</keyword>
<keyword evidence="17" id="KW-0508">mRNA splicing</keyword>
<dbReference type="Pfam" id="PF00337">
    <property type="entry name" value="Gal-bind_lectin"/>
    <property type="match status" value="1"/>
</dbReference>
<dbReference type="GO" id="GO:0048030">
    <property type="term" value="F:disaccharide binding"/>
    <property type="evidence" value="ECO:0007669"/>
    <property type="project" value="TreeGrafter"/>
</dbReference>